<dbReference type="GeneID" id="9222859"/>
<evidence type="ECO:0000313" key="2">
    <source>
        <dbReference type="EMBL" id="EEQ29844.1"/>
    </source>
</evidence>
<reference evidence="3" key="1">
    <citation type="journal article" date="2012" name="MBio">
        <title>Comparative genome analysis of Trichophyton rubrum and related dermatophytes reveals candidate genes involved in infection.</title>
        <authorList>
            <person name="Martinez D.A."/>
            <person name="Oliver B.G."/>
            <person name="Graeser Y."/>
            <person name="Goldberg J.M."/>
            <person name="Li W."/>
            <person name="Martinez-Rossi N.M."/>
            <person name="Monod M."/>
            <person name="Shelest E."/>
            <person name="Barton R.C."/>
            <person name="Birch E."/>
            <person name="Brakhage A.A."/>
            <person name="Chen Z."/>
            <person name="Gurr S.J."/>
            <person name="Heiman D."/>
            <person name="Heitman J."/>
            <person name="Kosti I."/>
            <person name="Rossi A."/>
            <person name="Saif S."/>
            <person name="Samalova M."/>
            <person name="Saunders C.W."/>
            <person name="Shea T."/>
            <person name="Summerbell R.C."/>
            <person name="Xu J."/>
            <person name="Young S."/>
            <person name="Zeng Q."/>
            <person name="Birren B.W."/>
            <person name="Cuomo C.A."/>
            <person name="White T.C."/>
        </authorList>
    </citation>
    <scope>NUCLEOTIDE SEQUENCE [LARGE SCALE GENOMIC DNA]</scope>
    <source>
        <strain evidence="3">ATCC MYA-4605 / CBS 113480</strain>
    </source>
</reference>
<accession>C5FGF9</accession>
<organism evidence="2 3">
    <name type="scientific">Arthroderma otae (strain ATCC MYA-4605 / CBS 113480)</name>
    <name type="common">Microsporum canis</name>
    <dbReference type="NCBI Taxonomy" id="554155"/>
    <lineage>
        <taxon>Eukaryota</taxon>
        <taxon>Fungi</taxon>
        <taxon>Dikarya</taxon>
        <taxon>Ascomycota</taxon>
        <taxon>Pezizomycotina</taxon>
        <taxon>Eurotiomycetes</taxon>
        <taxon>Eurotiomycetidae</taxon>
        <taxon>Onygenales</taxon>
        <taxon>Arthrodermataceae</taxon>
        <taxon>Microsporum</taxon>
    </lineage>
</organism>
<dbReference type="VEuPathDB" id="FungiDB:MCYG_02663"/>
<feature type="region of interest" description="Disordered" evidence="1">
    <location>
        <begin position="1"/>
        <end position="128"/>
    </location>
</feature>
<sequence>MEPDMKSASRASGRTRKPTLKAKEAELNKVTKPMTKAKPRKKAVKKDTPASKGSIKQSPKLEPQPEPKTEPKTDTSKLEDPKLESPELVKPDNGKETIAPPALPTIPTITITDETGKTTEVPQTPPRLSKEDEMAVTILLEMAAAALAPDFTPEVEVDLVDHSRQFYSQFPTAVEAETMGRLADSSELAYPDLRRPYTDKGGWTHTGRVNQHGEEYIIMPLSFTRWSPAETVDPSTATDAPVLQPSEA</sequence>
<dbReference type="HOGENOM" id="CLU_1119938_0_0_1"/>
<feature type="compositionally biased region" description="Low complexity" evidence="1">
    <location>
        <begin position="97"/>
        <end position="113"/>
    </location>
</feature>
<protein>
    <submittedName>
        <fullName evidence="2">Uncharacterized protein</fullName>
    </submittedName>
</protein>
<feature type="compositionally biased region" description="Basic and acidic residues" evidence="1">
    <location>
        <begin position="63"/>
        <end position="95"/>
    </location>
</feature>
<evidence type="ECO:0000313" key="3">
    <source>
        <dbReference type="Proteomes" id="UP000002035"/>
    </source>
</evidence>
<dbReference type="OrthoDB" id="4505596at2759"/>
<name>C5FGF9_ARTOC</name>
<dbReference type="STRING" id="554155.C5FGF9"/>
<keyword evidence="3" id="KW-1185">Reference proteome</keyword>
<dbReference type="AlphaFoldDB" id="C5FGF9"/>
<dbReference type="eggNOG" id="ENOG502T3RY">
    <property type="taxonomic scope" value="Eukaryota"/>
</dbReference>
<dbReference type="OMA" id="DLVAYSH"/>
<feature type="region of interest" description="Disordered" evidence="1">
    <location>
        <begin position="228"/>
        <end position="248"/>
    </location>
</feature>
<feature type="compositionally biased region" description="Basic residues" evidence="1">
    <location>
        <begin position="35"/>
        <end position="44"/>
    </location>
</feature>
<dbReference type="RefSeq" id="XP_002849729.1">
    <property type="nucleotide sequence ID" value="XM_002849683.1"/>
</dbReference>
<evidence type="ECO:0000256" key="1">
    <source>
        <dbReference type="SAM" id="MobiDB-lite"/>
    </source>
</evidence>
<gene>
    <name evidence="2" type="ORF">MCYG_02663</name>
</gene>
<dbReference type="EMBL" id="DS995702">
    <property type="protein sequence ID" value="EEQ29844.1"/>
    <property type="molecule type" value="Genomic_DNA"/>
</dbReference>
<dbReference type="Proteomes" id="UP000002035">
    <property type="component" value="Unassembled WGS sequence"/>
</dbReference>
<proteinExistence type="predicted"/>